<comment type="caution">
    <text evidence="5">The sequence shown here is derived from an EMBL/GenBank/DDBJ whole genome shotgun (WGS) entry which is preliminary data.</text>
</comment>
<reference evidence="5 6" key="1">
    <citation type="journal article" date="2020" name="Cell Host Microbe">
        <title>Functional and Genomic Variation between Human-Derived Isolates of Lachnospiraceae Reveals Inter- and Intra-Species Diversity.</title>
        <authorList>
            <person name="Sorbara M.T."/>
            <person name="Littmann E.R."/>
            <person name="Fontana E."/>
            <person name="Moody T.U."/>
            <person name="Kohout C.E."/>
            <person name="Gjonbalaj M."/>
            <person name="Eaton V."/>
            <person name="Seok R."/>
            <person name="Leiner I.M."/>
            <person name="Pamer E.G."/>
        </authorList>
    </citation>
    <scope>NUCLEOTIDE SEQUENCE [LARGE SCALE GENOMIC DNA]</scope>
    <source>
        <strain evidence="5 6">MSK.14.16</strain>
    </source>
</reference>
<accession>A0ABX2GUC7</accession>
<keyword evidence="6" id="KW-1185">Reference proteome</keyword>
<dbReference type="RefSeq" id="WP_173865628.1">
    <property type="nucleotide sequence ID" value="NZ_JAAWUU010000004.1"/>
</dbReference>
<dbReference type="Pfam" id="PF08220">
    <property type="entry name" value="HTH_DeoR"/>
    <property type="match status" value="1"/>
</dbReference>
<dbReference type="Gene3D" id="3.30.950.30">
    <property type="entry name" value="Schlafen, AAA domain"/>
    <property type="match status" value="1"/>
</dbReference>
<proteinExistence type="predicted"/>
<keyword evidence="2" id="KW-0804">Transcription</keyword>
<dbReference type="PANTHER" id="PTHR30595">
    <property type="entry name" value="GLPR-RELATED TRANSCRIPTIONAL REPRESSOR"/>
    <property type="match status" value="1"/>
</dbReference>
<evidence type="ECO:0000256" key="2">
    <source>
        <dbReference type="ARBA" id="ARBA00023163"/>
    </source>
</evidence>
<keyword evidence="1" id="KW-0805">Transcription regulation</keyword>
<dbReference type="Proteomes" id="UP000821846">
    <property type="component" value="Unassembled WGS sequence"/>
</dbReference>
<gene>
    <name evidence="5" type="ORF">HFM93_02320</name>
</gene>
<dbReference type="SMART" id="SM00420">
    <property type="entry name" value="HTH_DEOR"/>
    <property type="match status" value="1"/>
</dbReference>
<name>A0ABX2GUC7_9FIRM</name>
<dbReference type="SUPFAM" id="SSF46785">
    <property type="entry name" value="Winged helix' DNA-binding domain"/>
    <property type="match status" value="1"/>
</dbReference>
<dbReference type="InterPro" id="IPR007421">
    <property type="entry name" value="Schlafen_AlbA_2_dom"/>
</dbReference>
<dbReference type="Gene3D" id="1.10.10.10">
    <property type="entry name" value="Winged helix-like DNA-binding domain superfamily/Winged helix DNA-binding domain"/>
    <property type="match status" value="1"/>
</dbReference>
<organism evidence="5 6">
    <name type="scientific">Faecalicatena fissicatena</name>
    <dbReference type="NCBI Taxonomy" id="290055"/>
    <lineage>
        <taxon>Bacteria</taxon>
        <taxon>Bacillati</taxon>
        <taxon>Bacillota</taxon>
        <taxon>Clostridia</taxon>
        <taxon>Lachnospirales</taxon>
        <taxon>Lachnospiraceae</taxon>
        <taxon>Faecalicatena</taxon>
    </lineage>
</organism>
<dbReference type="InterPro" id="IPR036388">
    <property type="entry name" value="WH-like_DNA-bd_sf"/>
</dbReference>
<dbReference type="PANTHER" id="PTHR30595:SF6">
    <property type="entry name" value="SCHLAFEN ALBA-2 DOMAIN-CONTAINING PROTEIN"/>
    <property type="match status" value="1"/>
</dbReference>
<dbReference type="Pfam" id="PF04326">
    <property type="entry name" value="SLFN_AlbA_2"/>
    <property type="match status" value="1"/>
</dbReference>
<evidence type="ECO:0000313" key="6">
    <source>
        <dbReference type="Proteomes" id="UP000821846"/>
    </source>
</evidence>
<evidence type="ECO:0000259" key="4">
    <source>
        <dbReference type="PROSITE" id="PS51000"/>
    </source>
</evidence>
<dbReference type="InterPro" id="IPR036390">
    <property type="entry name" value="WH_DNA-bd_sf"/>
</dbReference>
<evidence type="ECO:0000313" key="5">
    <source>
        <dbReference type="EMBL" id="NSG29131.1"/>
    </source>
</evidence>
<evidence type="ECO:0000256" key="1">
    <source>
        <dbReference type="ARBA" id="ARBA00023015"/>
    </source>
</evidence>
<feature type="region of interest" description="Disordered" evidence="3">
    <location>
        <begin position="368"/>
        <end position="388"/>
    </location>
</feature>
<dbReference type="PROSITE" id="PS51000">
    <property type="entry name" value="HTH_DEOR_2"/>
    <property type="match status" value="1"/>
</dbReference>
<dbReference type="InterPro" id="IPR038461">
    <property type="entry name" value="Schlafen_AlbA_2_dom_sf"/>
</dbReference>
<protein>
    <submittedName>
        <fullName evidence="5">DeoR family transcriptional regulator</fullName>
    </submittedName>
</protein>
<sequence>MIAQKLITVGENENTVFRSCKDGIHTNVFETICAFLNTRGGTLLLGVDESGEVYGFKERAIPDIIQALKMATQNADTFQPPFEMEPVREIVDGKYVLVLNVPESANVHALRGKIFVRRGTENIRVERKEELTRLYVQKQEIYTERKIYPFMRENDLSDSLIERAKALLLMKNEEHPFGRLENHALLKEMNLSGINYETGERGLRLLAGLLFGKDMTLRNLFANTAVTCERQVDGETQRLNMETNLLDEAEKLIRFLQPAVGEETAKAFVSEFLLSREYTSAYPAKITASLQKLTAEFAVSMGRFGNPMLKKYFCEFGIASEEDSYGLIKEEHDGICRMTWQKEKSGKTRQKPVKEAVVKTPLAAENRAFSKTDVSDPQEKESADGERFTPQERQMQILKMMAENERITISAMVQELQVTKRTILRDIDKMKKQGWLKREGSEKNGRWILLGEAKEQVKQD</sequence>
<feature type="domain" description="HTH deoR-type" evidence="4">
    <location>
        <begin position="390"/>
        <end position="445"/>
    </location>
</feature>
<dbReference type="EMBL" id="JAAWUZ010000004">
    <property type="protein sequence ID" value="NSG29131.1"/>
    <property type="molecule type" value="Genomic_DNA"/>
</dbReference>
<dbReference type="InterPro" id="IPR001034">
    <property type="entry name" value="DeoR_HTH"/>
</dbReference>
<evidence type="ECO:0000256" key="3">
    <source>
        <dbReference type="SAM" id="MobiDB-lite"/>
    </source>
</evidence>